<dbReference type="GO" id="GO:0016491">
    <property type="term" value="F:oxidoreductase activity"/>
    <property type="evidence" value="ECO:0007669"/>
    <property type="project" value="TreeGrafter"/>
</dbReference>
<gene>
    <name evidence="3" type="ORF">IMC76_04195</name>
</gene>
<evidence type="ECO:0000313" key="3">
    <source>
        <dbReference type="EMBL" id="QOQ88002.1"/>
    </source>
</evidence>
<evidence type="ECO:0000256" key="1">
    <source>
        <dbReference type="ARBA" id="ARBA00022729"/>
    </source>
</evidence>
<organism evidence="3 4">
    <name type="scientific">Campylobacter corcagiensis</name>
    <dbReference type="NCBI Taxonomy" id="1448857"/>
    <lineage>
        <taxon>Bacteria</taxon>
        <taxon>Pseudomonadati</taxon>
        <taxon>Campylobacterota</taxon>
        <taxon>Epsilonproteobacteria</taxon>
        <taxon>Campylobacterales</taxon>
        <taxon>Campylobacteraceae</taxon>
        <taxon>Campylobacter</taxon>
    </lineage>
</organism>
<reference evidence="3 4" key="1">
    <citation type="submission" date="2020-10" db="EMBL/GenBank/DDBJ databases">
        <title>Campylobacter and Helicobacter PacBio genomes.</title>
        <authorList>
            <person name="Lane C."/>
        </authorList>
    </citation>
    <scope>NUCLEOTIDE SEQUENCE [LARGE SCALE GENOMIC DNA]</scope>
    <source>
        <strain evidence="3 4">2016D-0077</strain>
    </source>
</reference>
<feature type="chain" id="PRO_5029743308" description="Cytochrome C" evidence="2">
    <location>
        <begin position="18"/>
        <end position="747"/>
    </location>
</feature>
<accession>A0A7M1LHD4</accession>
<dbReference type="RefSeq" id="WP_025801972.1">
    <property type="nucleotide sequence ID" value="NZ_CP053842.1"/>
</dbReference>
<proteinExistence type="predicted"/>
<dbReference type="InterPro" id="IPR051829">
    <property type="entry name" value="Multiheme_Cytochr_ET"/>
</dbReference>
<dbReference type="OrthoDB" id="9783375at2"/>
<evidence type="ECO:0008006" key="5">
    <source>
        <dbReference type="Google" id="ProtNLM"/>
    </source>
</evidence>
<sequence length="747" mass="82543">MKKIVLFLVFCCSVAFGNLDPNAYPANKTGCLSCHQGIEPIKDHDSDMAQQIYAMGSAFGDPNGCIICHGGNPNEAKDKNIAHGKSPDGAMLEYFTPAPGSFALNDKTCGLCHFEQISSMKKAMMNTDAGKIKVITYGWGLDNDDFLHRYANHETIDEDGFEPIYGTDEYKKYTMALVELHKDQFPAKLDKIPQANLNTIKENPNEAAYSYLRNCNACHLESKGKQVRGHFRGLGCFACHAVYGAEGYYEGGDPTIDKTKKGHMLVHTMQSGENSKVKVNGKEYSGIQISTCNACHSSGRRVSLQYQGLFAVDRGSAYVPFNDDGTLQQPNGTYLYKHIKADVHYDAGMLCQDCHTSPDMHGNGNIGTVALGEIEIECSDCHGTPTKYPWELALGYGDELLDPNKVTNEIKDMLFNQRGLGKEPLSQTSAHTKIYEPKDGYLLSARGNPLGNVVKDGGKVVLHSASGKTLEVPLLKDIEDKNLWKNQKGRLAMVGASKHLETMECYACHSTWASSYYGYDYSVDYSKDNKFVDWIESAEKIAKDGTPSDYYGDPVMQPGGSTGNYSHARWEDPVLGINGEGRVTPLVGVIQTVGTVIAPDGEIALLNNVATNKDGIVTIDMQPLNPHTSTRQARECEECHQNPQTMGFGMRYGFYDANPSEPFYMDAKGEDGKPLSKHSTPQINAIKNLHNGDFMQILDENGTQKMAVDAHFEKSSPLTKSMRDELFRDDYLKRAKDNLNKIDKKKK</sequence>
<evidence type="ECO:0000313" key="4">
    <source>
        <dbReference type="Proteomes" id="UP000594749"/>
    </source>
</evidence>
<evidence type="ECO:0000256" key="2">
    <source>
        <dbReference type="SAM" id="SignalP"/>
    </source>
</evidence>
<feature type="signal peptide" evidence="2">
    <location>
        <begin position="1"/>
        <end position="17"/>
    </location>
</feature>
<dbReference type="Proteomes" id="UP000594749">
    <property type="component" value="Chromosome"/>
</dbReference>
<dbReference type="InterPro" id="IPR036280">
    <property type="entry name" value="Multihaem_cyt_sf"/>
</dbReference>
<dbReference type="PANTHER" id="PTHR35038">
    <property type="entry name" value="DISSIMILATORY SULFITE REDUCTASE SIRA"/>
    <property type="match status" value="1"/>
</dbReference>
<dbReference type="SUPFAM" id="SSF48695">
    <property type="entry name" value="Multiheme cytochromes"/>
    <property type="match status" value="1"/>
</dbReference>
<keyword evidence="1 2" id="KW-0732">Signal</keyword>
<keyword evidence="4" id="KW-1185">Reference proteome</keyword>
<dbReference type="AlphaFoldDB" id="A0A7M1LHD4"/>
<protein>
    <recommendedName>
        <fullName evidence="5">Cytochrome C</fullName>
    </recommendedName>
</protein>
<name>A0A7M1LHD4_9BACT</name>
<dbReference type="EMBL" id="CP063078">
    <property type="protein sequence ID" value="QOQ88002.1"/>
    <property type="molecule type" value="Genomic_DNA"/>
</dbReference>
<dbReference type="PANTHER" id="PTHR35038:SF8">
    <property type="entry name" value="C-TYPE POLYHEME CYTOCHROME OMCC"/>
    <property type="match status" value="1"/>
</dbReference>